<keyword evidence="3" id="KW-1133">Transmembrane helix</keyword>
<keyword evidence="3" id="KW-0812">Transmembrane</keyword>
<dbReference type="GO" id="GO:0009897">
    <property type="term" value="C:external side of plasma membrane"/>
    <property type="evidence" value="ECO:0007669"/>
    <property type="project" value="TreeGrafter"/>
</dbReference>
<accession>A0A8C5FM68</accession>
<dbReference type="SMART" id="SM00408">
    <property type="entry name" value="IGc2"/>
    <property type="match status" value="5"/>
</dbReference>
<dbReference type="PANTHER" id="PTHR11481">
    <property type="entry name" value="IMMUNOGLOBULIN FC RECEPTOR"/>
    <property type="match status" value="1"/>
</dbReference>
<dbReference type="GO" id="GO:0006955">
    <property type="term" value="P:immune response"/>
    <property type="evidence" value="ECO:0007669"/>
    <property type="project" value="TreeGrafter"/>
</dbReference>
<dbReference type="Gene3D" id="2.60.40.10">
    <property type="entry name" value="Immunoglobulins"/>
    <property type="match status" value="6"/>
</dbReference>
<dbReference type="GO" id="GO:0007166">
    <property type="term" value="P:cell surface receptor signaling pathway"/>
    <property type="evidence" value="ECO:0007669"/>
    <property type="project" value="TreeGrafter"/>
</dbReference>
<feature type="transmembrane region" description="Helical" evidence="3">
    <location>
        <begin position="592"/>
        <end position="613"/>
    </location>
</feature>
<dbReference type="InterPro" id="IPR007110">
    <property type="entry name" value="Ig-like_dom"/>
</dbReference>
<organism evidence="6 7">
    <name type="scientific">Gadus morhua</name>
    <name type="common">Atlantic cod</name>
    <dbReference type="NCBI Taxonomy" id="8049"/>
    <lineage>
        <taxon>Eukaryota</taxon>
        <taxon>Metazoa</taxon>
        <taxon>Chordata</taxon>
        <taxon>Craniata</taxon>
        <taxon>Vertebrata</taxon>
        <taxon>Euteleostomi</taxon>
        <taxon>Actinopterygii</taxon>
        <taxon>Neopterygii</taxon>
        <taxon>Teleostei</taxon>
        <taxon>Neoteleostei</taxon>
        <taxon>Acanthomorphata</taxon>
        <taxon>Zeiogadaria</taxon>
        <taxon>Gadariae</taxon>
        <taxon>Gadiformes</taxon>
        <taxon>Gadoidei</taxon>
        <taxon>Gadidae</taxon>
        <taxon>Gadus</taxon>
    </lineage>
</organism>
<dbReference type="PROSITE" id="PS50835">
    <property type="entry name" value="IG_LIKE"/>
    <property type="match status" value="6"/>
</dbReference>
<dbReference type="InterPro" id="IPR003598">
    <property type="entry name" value="Ig_sub2"/>
</dbReference>
<dbReference type="GO" id="GO:0004888">
    <property type="term" value="F:transmembrane signaling receptor activity"/>
    <property type="evidence" value="ECO:0007669"/>
    <property type="project" value="TreeGrafter"/>
</dbReference>
<keyword evidence="3" id="KW-0472">Membrane</keyword>
<dbReference type="Pfam" id="PF13927">
    <property type="entry name" value="Ig_3"/>
    <property type="match status" value="4"/>
</dbReference>
<dbReference type="Ensembl" id="ENSGMOT00000035448.1">
    <property type="protein sequence ID" value="ENSGMOP00000047061.1"/>
    <property type="gene ID" value="ENSGMOG00000027295.1"/>
</dbReference>
<feature type="signal peptide" evidence="4">
    <location>
        <begin position="1"/>
        <end position="18"/>
    </location>
</feature>
<dbReference type="AlphaFoldDB" id="A0A8C5FM68"/>
<keyword evidence="2" id="KW-1015">Disulfide bond</keyword>
<dbReference type="SUPFAM" id="SSF48726">
    <property type="entry name" value="Immunoglobulin"/>
    <property type="match status" value="5"/>
</dbReference>
<feature type="domain" description="Ig-like" evidence="5">
    <location>
        <begin position="412"/>
        <end position="492"/>
    </location>
</feature>
<reference evidence="6" key="3">
    <citation type="submission" date="2025-09" db="UniProtKB">
        <authorList>
            <consortium name="Ensembl"/>
        </authorList>
    </citation>
    <scope>IDENTIFICATION</scope>
</reference>
<reference evidence="6" key="1">
    <citation type="submission" date="2019-07" db="EMBL/GenBank/DDBJ databases">
        <authorList>
            <consortium name="Wellcome Sanger Institute Data Sharing"/>
        </authorList>
    </citation>
    <scope>NUCLEOTIDE SEQUENCE [LARGE SCALE GENOMIC DNA]</scope>
</reference>
<evidence type="ECO:0000313" key="6">
    <source>
        <dbReference type="Ensembl" id="ENSGMOP00000047061.1"/>
    </source>
</evidence>
<feature type="domain" description="Ig-like" evidence="5">
    <location>
        <begin position="499"/>
        <end position="574"/>
    </location>
</feature>
<reference evidence="6" key="2">
    <citation type="submission" date="2025-08" db="UniProtKB">
        <authorList>
            <consortium name="Ensembl"/>
        </authorList>
    </citation>
    <scope>IDENTIFICATION</scope>
</reference>
<evidence type="ECO:0000313" key="7">
    <source>
        <dbReference type="Proteomes" id="UP000694546"/>
    </source>
</evidence>
<feature type="domain" description="Ig-like" evidence="5">
    <location>
        <begin position="27"/>
        <end position="114"/>
    </location>
</feature>
<evidence type="ECO:0000256" key="2">
    <source>
        <dbReference type="ARBA" id="ARBA00023157"/>
    </source>
</evidence>
<evidence type="ECO:0000259" key="5">
    <source>
        <dbReference type="PROSITE" id="PS50835"/>
    </source>
</evidence>
<dbReference type="GeneTree" id="ENSGT00940000165428"/>
<dbReference type="InterPro" id="IPR050488">
    <property type="entry name" value="Ig_Fc_receptor"/>
</dbReference>
<dbReference type="SMART" id="SM00409">
    <property type="entry name" value="IG"/>
    <property type="match status" value="5"/>
</dbReference>
<feature type="domain" description="Ig-like" evidence="5">
    <location>
        <begin position="213"/>
        <end position="285"/>
    </location>
</feature>
<evidence type="ECO:0000256" key="1">
    <source>
        <dbReference type="ARBA" id="ARBA00022729"/>
    </source>
</evidence>
<dbReference type="PANTHER" id="PTHR11481:SF60">
    <property type="entry name" value="IG-LIKE DOMAIN-CONTAINING PROTEIN"/>
    <property type="match status" value="1"/>
</dbReference>
<proteinExistence type="predicted"/>
<evidence type="ECO:0000256" key="3">
    <source>
        <dbReference type="SAM" id="Phobius"/>
    </source>
</evidence>
<feature type="domain" description="Ig-like" evidence="5">
    <location>
        <begin position="123"/>
        <end position="187"/>
    </location>
</feature>
<evidence type="ECO:0000256" key="4">
    <source>
        <dbReference type="SAM" id="SignalP"/>
    </source>
</evidence>
<dbReference type="InterPro" id="IPR013783">
    <property type="entry name" value="Ig-like_fold"/>
</dbReference>
<feature type="domain" description="Ig-like" evidence="5">
    <location>
        <begin position="311"/>
        <end position="402"/>
    </location>
</feature>
<feature type="chain" id="PRO_5034935161" description="Ig-like domain-containing protein" evidence="4">
    <location>
        <begin position="19"/>
        <end position="701"/>
    </location>
</feature>
<dbReference type="InterPro" id="IPR036179">
    <property type="entry name" value="Ig-like_dom_sf"/>
</dbReference>
<dbReference type="Proteomes" id="UP000694546">
    <property type="component" value="Chromosome 1"/>
</dbReference>
<keyword evidence="1 4" id="KW-0732">Signal</keyword>
<name>A0A8C5FM68_GADMO</name>
<protein>
    <recommendedName>
        <fullName evidence="5">Ig-like domain-containing protein</fullName>
    </recommendedName>
</protein>
<sequence length="701" mass="77886">MELIELFCIICFTALCTAIDESGIPKPAIKLNTAWSQVFYTERVELSCTVEGSSEWNITWFRDSKEIQADHVVLSTDGTTLSIPAASVVDAGKYMCEGQHKNRTLTPYKSDELTLKVDEIPVPSVALQTPWSAFFTSESVELKCSMEDSPDLWTYTWYRGGVSLGSEGSDLTISQVRPEHAGQYTCTGQLKGRPVKSEHSKAQSLEVKEIPVPSVALQTPWSPVFTSESVELKCSMEDSPDLWTYTWYRGGQEVVQEAAVSFGSEGSVLTISQVRPEHAGQYTCTGQLKGRPVKSEPSKPQSLEVKEIPVPLVALQTPWPDVFPSEKAEMNCKMQDSPDDWTYTWYRGGQKMAVQEPGVSFGSDGSQLVISSARQEHEGEYNCTGQLKGRAPVTSEHSKPLSLSVYDKKPTPELIQDPGHRKMYAKESIKFSCKVSASSGWEFHWFKDSAKLPNQGENYTIPSASYVNAGAHRCRATRGQEPPFTTDSNTITINVEERPRATVTLLTGWSEVFSADRLDLKCEVHGSEDTWNYTWFGGSEQSPLSFNAKHPVMSKDVNQSHYSCMGNRSSRPLYSQRSEPFKTTNLLLKRRVLLSISGCLFFGIIAVFIGCIVMRITRKPVTSEDKPEEVNLFLTRAELQASDVAPCPLAEYVSDEEKPALTKDAEDIDPVCHESTPLPLSFSEVEAETSETNGGLKSFKY</sequence>
<keyword evidence="7" id="KW-1185">Reference proteome</keyword>
<dbReference type="CDD" id="cd00096">
    <property type="entry name" value="Ig"/>
    <property type="match status" value="2"/>
</dbReference>
<dbReference type="InterPro" id="IPR003599">
    <property type="entry name" value="Ig_sub"/>
</dbReference>